<evidence type="ECO:0008006" key="5">
    <source>
        <dbReference type="Google" id="ProtNLM"/>
    </source>
</evidence>
<dbReference type="GO" id="GO:0040008">
    <property type="term" value="P:regulation of growth"/>
    <property type="evidence" value="ECO:0007669"/>
    <property type="project" value="InterPro"/>
</dbReference>
<feature type="compositionally biased region" description="Polar residues" evidence="2">
    <location>
        <begin position="42"/>
        <end position="51"/>
    </location>
</feature>
<proteinExistence type="predicted"/>
<feature type="region of interest" description="Disordered" evidence="2">
    <location>
        <begin position="328"/>
        <end position="406"/>
    </location>
</feature>
<sequence length="773" mass="84580">GCGIRMASAQVLRKQEHLEAGKRRLEEFRKKKAAERAKKAASNSQIQTPNIGLSEKQPSESQVARLTDSDGVGTSDGVNSAVVEPSGSGITNIDARKKTEFGQNSDIISMDTGNANLPSRTDSTSAYAAEPSQINAKFVRDEKYEMNDALGLAKQSNVNHDPHTEVNNGEFLINSGSGGKNPHVNGPYHSDSAYPQENQINDNSTYKTSYYIPGGNQTKENDISFEKFTVANHFSAFTQATPEKSAATLSQHKPDFTGMLDGGSYARRKESGMHGFPQPVPESLYTGFSFDLVNSSNHEPLYPASIGTNSRRSRPSFLDSINVSRVSSSSVGSSSELQKDDSSVTSTPRIPGMEFLASSAQKPAMGTGTGDSVSNSRSPVPAGFEPSISSSPLASNGDLLPQRDNGNSLEKKREYHFPKQDDDFAALEQHIEDLTQEKFSLQRALEASRTLADSLAAENSSLTDGYNQQGSVVSQLKDDMEKLLEELKAQLLELEALRIEYANAQLECNAADERAKLLASEVIGLEEKALRLRSSELKLERQLENSNAEVSSYKKRISSLEKDCQDLQLTIDALQEEKKLLQSKLRRSSVNGKSIESNKSPIDKKDVSTTTDDLEFLPDTSCMGMPDTAALRESDPTISSAAENHMVNLHISSTDIPPDQMRTIQNITTLISELSLEKEELVQALASKSSQNSKLEDMNKELSQKLEAVTQRLELLTAQSMATGNAPIRQLDLQTLHENTAYADEGDEVVERVLGWIMKLFPGGPRRRNSKLL</sequence>
<dbReference type="InterPro" id="IPR044194">
    <property type="entry name" value="BLISTER"/>
</dbReference>
<evidence type="ECO:0000256" key="2">
    <source>
        <dbReference type="SAM" id="MobiDB-lite"/>
    </source>
</evidence>
<feature type="compositionally biased region" description="Polar residues" evidence="2">
    <location>
        <begin position="104"/>
        <end position="126"/>
    </location>
</feature>
<feature type="coiled-coil region" evidence="1">
    <location>
        <begin position="473"/>
        <end position="591"/>
    </location>
</feature>
<dbReference type="PANTHER" id="PTHR47490:SF2">
    <property type="entry name" value="PROTEIN BLISTER"/>
    <property type="match status" value="1"/>
</dbReference>
<keyword evidence="1" id="KW-0175">Coiled coil</keyword>
<evidence type="ECO:0000313" key="3">
    <source>
        <dbReference type="EMBL" id="KAK6914204.1"/>
    </source>
</evidence>
<protein>
    <recommendedName>
        <fullName evidence="5">Protein BLISTER</fullName>
    </recommendedName>
</protein>
<keyword evidence="4" id="KW-1185">Reference proteome</keyword>
<name>A0AAN8YT10_9MAGN</name>
<dbReference type="AlphaFoldDB" id="A0AAN8YT10"/>
<reference evidence="3 4" key="1">
    <citation type="submission" date="2023-12" db="EMBL/GenBank/DDBJ databases">
        <title>A high-quality genome assembly for Dillenia turbinata (Dilleniales).</title>
        <authorList>
            <person name="Chanderbali A."/>
        </authorList>
    </citation>
    <scope>NUCLEOTIDE SEQUENCE [LARGE SCALE GENOMIC DNA]</scope>
    <source>
        <strain evidence="3">LSX21</strain>
        <tissue evidence="3">Leaf</tissue>
    </source>
</reference>
<feature type="coiled-coil region" evidence="1">
    <location>
        <begin position="664"/>
        <end position="719"/>
    </location>
</feature>
<feature type="compositionally biased region" description="Basic and acidic residues" evidence="2">
    <location>
        <begin position="27"/>
        <end position="38"/>
    </location>
</feature>
<evidence type="ECO:0000256" key="1">
    <source>
        <dbReference type="SAM" id="Coils"/>
    </source>
</evidence>
<feature type="non-terminal residue" evidence="3">
    <location>
        <position position="1"/>
    </location>
</feature>
<organism evidence="3 4">
    <name type="scientific">Dillenia turbinata</name>
    <dbReference type="NCBI Taxonomy" id="194707"/>
    <lineage>
        <taxon>Eukaryota</taxon>
        <taxon>Viridiplantae</taxon>
        <taxon>Streptophyta</taxon>
        <taxon>Embryophyta</taxon>
        <taxon>Tracheophyta</taxon>
        <taxon>Spermatophyta</taxon>
        <taxon>Magnoliopsida</taxon>
        <taxon>eudicotyledons</taxon>
        <taxon>Gunneridae</taxon>
        <taxon>Pentapetalae</taxon>
        <taxon>Dilleniales</taxon>
        <taxon>Dilleniaceae</taxon>
        <taxon>Dillenia</taxon>
    </lineage>
</organism>
<dbReference type="EMBL" id="JBAMMX010000026">
    <property type="protein sequence ID" value="KAK6914204.1"/>
    <property type="molecule type" value="Genomic_DNA"/>
</dbReference>
<comment type="caution">
    <text evidence="3">The sequence shown here is derived from an EMBL/GenBank/DDBJ whole genome shotgun (WGS) entry which is preliminary data.</text>
</comment>
<evidence type="ECO:0000313" key="4">
    <source>
        <dbReference type="Proteomes" id="UP001370490"/>
    </source>
</evidence>
<gene>
    <name evidence="3" type="ORF">RJ641_021525</name>
</gene>
<accession>A0AAN8YT10</accession>
<dbReference type="PANTHER" id="PTHR47490">
    <property type="entry name" value="PROTEIN BLISTER"/>
    <property type="match status" value="1"/>
</dbReference>
<feature type="region of interest" description="Disordered" evidence="2">
    <location>
        <begin position="104"/>
        <end position="128"/>
    </location>
</feature>
<dbReference type="Proteomes" id="UP001370490">
    <property type="component" value="Unassembled WGS sequence"/>
</dbReference>
<feature type="region of interest" description="Disordered" evidence="2">
    <location>
        <begin position="27"/>
        <end position="91"/>
    </location>
</feature>